<dbReference type="KEGG" id="pshq:F3W81_07535"/>
<name>A0A7L9WNL3_9RHOB</name>
<dbReference type="GO" id="GO:0005886">
    <property type="term" value="C:plasma membrane"/>
    <property type="evidence" value="ECO:0007669"/>
    <property type="project" value="InterPro"/>
</dbReference>
<dbReference type="InterPro" id="IPR051474">
    <property type="entry name" value="Anti-sigma-K/W_factor"/>
</dbReference>
<keyword evidence="3" id="KW-1185">Reference proteome</keyword>
<protein>
    <recommendedName>
        <fullName evidence="1">Anti-sigma K factor RskA C-terminal domain-containing protein</fullName>
    </recommendedName>
</protein>
<dbReference type="GO" id="GO:0016989">
    <property type="term" value="F:sigma factor antagonist activity"/>
    <property type="evidence" value="ECO:0007669"/>
    <property type="project" value="TreeGrafter"/>
</dbReference>
<evidence type="ECO:0000259" key="1">
    <source>
        <dbReference type="Pfam" id="PF10099"/>
    </source>
</evidence>
<evidence type="ECO:0000313" key="2">
    <source>
        <dbReference type="EMBL" id="QOL80680.1"/>
    </source>
</evidence>
<dbReference type="Pfam" id="PF10099">
    <property type="entry name" value="RskA_C"/>
    <property type="match status" value="1"/>
</dbReference>
<organism evidence="2 3">
    <name type="scientific">Pseudooceanicola spongiae</name>
    <dbReference type="NCBI Taxonomy" id="2613965"/>
    <lineage>
        <taxon>Bacteria</taxon>
        <taxon>Pseudomonadati</taxon>
        <taxon>Pseudomonadota</taxon>
        <taxon>Alphaproteobacteria</taxon>
        <taxon>Rhodobacterales</taxon>
        <taxon>Paracoccaceae</taxon>
        <taxon>Pseudooceanicola</taxon>
    </lineage>
</organism>
<dbReference type="PANTHER" id="PTHR37461:SF1">
    <property type="entry name" value="ANTI-SIGMA-K FACTOR RSKA"/>
    <property type="match status" value="1"/>
</dbReference>
<dbReference type="AlphaFoldDB" id="A0A7L9WNL3"/>
<proteinExistence type="predicted"/>
<accession>A0A7L9WNL3</accession>
<gene>
    <name evidence="2" type="ORF">F3W81_07535</name>
</gene>
<dbReference type="GO" id="GO:0006417">
    <property type="term" value="P:regulation of translation"/>
    <property type="evidence" value="ECO:0007669"/>
    <property type="project" value="TreeGrafter"/>
</dbReference>
<feature type="domain" description="Anti-sigma K factor RskA C-terminal" evidence="1">
    <location>
        <begin position="101"/>
        <end position="226"/>
    </location>
</feature>
<dbReference type="InterPro" id="IPR018764">
    <property type="entry name" value="RskA_C"/>
</dbReference>
<sequence>MSDEATMTPGESDMVLAAEYVLTLLSPTEAAAFEDRLAREPSLRALVAAWADDFVAMTDGIAEARVPPRVWQAIHQRLWPAEAKAPAKGFWARLGLGEFAAGAALAAMFAFLVYQSDLLTPAFQPDFVAEIGEETAPVHFAAAFDAETGALRLKREGQGAAEGRSYHLWLIAGSAAPVSVLVWPANSSKQDVVLPASLAAVLPGATLAISDEPLGGSPTGQPTGAVLAAGQVIAS</sequence>
<evidence type="ECO:0000313" key="3">
    <source>
        <dbReference type="Proteomes" id="UP000594118"/>
    </source>
</evidence>
<dbReference type="RefSeq" id="WP_193083001.1">
    <property type="nucleotide sequence ID" value="NZ_CP045201.1"/>
</dbReference>
<reference evidence="2 3" key="1">
    <citation type="submission" date="2019-10" db="EMBL/GenBank/DDBJ databases">
        <title>Pseudopuniceibacterium sp. HQ09 islated from Antarctica.</title>
        <authorList>
            <person name="Liao L."/>
            <person name="Su S."/>
            <person name="Chen B."/>
            <person name="Yu Y."/>
        </authorList>
    </citation>
    <scope>NUCLEOTIDE SEQUENCE [LARGE SCALE GENOMIC DNA]</scope>
    <source>
        <strain evidence="2 3">HQ09</strain>
    </source>
</reference>
<dbReference type="EMBL" id="CP045201">
    <property type="protein sequence ID" value="QOL80680.1"/>
    <property type="molecule type" value="Genomic_DNA"/>
</dbReference>
<dbReference type="PANTHER" id="PTHR37461">
    <property type="entry name" value="ANTI-SIGMA-K FACTOR RSKA"/>
    <property type="match status" value="1"/>
</dbReference>
<dbReference type="Proteomes" id="UP000594118">
    <property type="component" value="Chromosome"/>
</dbReference>